<organism evidence="1 2">
    <name type="scientific">candidate division WWE3 bacterium RIFOXYA2_FULL_46_9</name>
    <dbReference type="NCBI Taxonomy" id="1802636"/>
    <lineage>
        <taxon>Bacteria</taxon>
        <taxon>Katanobacteria</taxon>
    </lineage>
</organism>
<dbReference type="EMBL" id="MEVT01000008">
    <property type="protein sequence ID" value="OGC63158.1"/>
    <property type="molecule type" value="Genomic_DNA"/>
</dbReference>
<name>A0A1F4W1K7_UNCKA</name>
<sequence length="150" mass="17043">MPTILTGEIARVSEGGREIEIKLDFNPTCGPNPVYFDGQQYRKEELCPRVRAAVKVENSSRTGIKVKPLTPRRTYNLFLGKILGNWMDPKAGLIYKIAVNFEEGDRKESVHCGLIQHKTPDTISTGTELLVWTLNREVLRVTEFRAVEIR</sequence>
<dbReference type="Proteomes" id="UP000176614">
    <property type="component" value="Unassembled WGS sequence"/>
</dbReference>
<proteinExistence type="predicted"/>
<evidence type="ECO:0000313" key="2">
    <source>
        <dbReference type="Proteomes" id="UP000176614"/>
    </source>
</evidence>
<dbReference type="AlphaFoldDB" id="A0A1F4W1K7"/>
<accession>A0A1F4W1K7</accession>
<gene>
    <name evidence="1" type="ORF">A2264_00485</name>
</gene>
<protein>
    <submittedName>
        <fullName evidence="1">Uncharacterized protein</fullName>
    </submittedName>
</protein>
<comment type="caution">
    <text evidence="1">The sequence shown here is derived from an EMBL/GenBank/DDBJ whole genome shotgun (WGS) entry which is preliminary data.</text>
</comment>
<evidence type="ECO:0000313" key="1">
    <source>
        <dbReference type="EMBL" id="OGC63158.1"/>
    </source>
</evidence>
<reference evidence="1 2" key="1">
    <citation type="journal article" date="2016" name="Nat. Commun.">
        <title>Thousands of microbial genomes shed light on interconnected biogeochemical processes in an aquifer system.</title>
        <authorList>
            <person name="Anantharaman K."/>
            <person name="Brown C.T."/>
            <person name="Hug L.A."/>
            <person name="Sharon I."/>
            <person name="Castelle C.J."/>
            <person name="Probst A.J."/>
            <person name="Thomas B.C."/>
            <person name="Singh A."/>
            <person name="Wilkins M.J."/>
            <person name="Karaoz U."/>
            <person name="Brodie E.L."/>
            <person name="Williams K.H."/>
            <person name="Hubbard S.S."/>
            <person name="Banfield J.F."/>
        </authorList>
    </citation>
    <scope>NUCLEOTIDE SEQUENCE [LARGE SCALE GENOMIC DNA]</scope>
</reference>